<dbReference type="EMBL" id="GBRH01220545">
    <property type="protein sequence ID" value="JAD77350.1"/>
    <property type="molecule type" value="Transcribed_RNA"/>
</dbReference>
<proteinExistence type="predicted"/>
<dbReference type="AlphaFoldDB" id="A0A0A9CVD3"/>
<protein>
    <submittedName>
        <fullName evidence="1">AY109859</fullName>
    </submittedName>
</protein>
<reference evidence="1" key="1">
    <citation type="submission" date="2014-09" db="EMBL/GenBank/DDBJ databases">
        <authorList>
            <person name="Magalhaes I.L.F."/>
            <person name="Oliveira U."/>
            <person name="Santos F.R."/>
            <person name="Vidigal T.H.D.A."/>
            <person name="Brescovit A.D."/>
            <person name="Santos A.J."/>
        </authorList>
    </citation>
    <scope>NUCLEOTIDE SEQUENCE</scope>
    <source>
        <tissue evidence="1">Shoot tissue taken approximately 20 cm above the soil surface</tissue>
    </source>
</reference>
<evidence type="ECO:0000313" key="1">
    <source>
        <dbReference type="EMBL" id="JAD77350.1"/>
    </source>
</evidence>
<name>A0A0A9CVD3_ARUDO</name>
<accession>A0A0A9CVD3</accession>
<reference evidence="1" key="2">
    <citation type="journal article" date="2015" name="Data Brief">
        <title>Shoot transcriptome of the giant reed, Arundo donax.</title>
        <authorList>
            <person name="Barrero R.A."/>
            <person name="Guerrero F.D."/>
            <person name="Moolhuijzen P."/>
            <person name="Goolsby J.A."/>
            <person name="Tidwell J."/>
            <person name="Bellgard S.E."/>
            <person name="Bellgard M.I."/>
        </authorList>
    </citation>
    <scope>NUCLEOTIDE SEQUENCE</scope>
    <source>
        <tissue evidence="1">Shoot tissue taken approximately 20 cm above the soil surface</tissue>
    </source>
</reference>
<organism evidence="1">
    <name type="scientific">Arundo donax</name>
    <name type="common">Giant reed</name>
    <name type="synonym">Donax arundinaceus</name>
    <dbReference type="NCBI Taxonomy" id="35708"/>
    <lineage>
        <taxon>Eukaryota</taxon>
        <taxon>Viridiplantae</taxon>
        <taxon>Streptophyta</taxon>
        <taxon>Embryophyta</taxon>
        <taxon>Tracheophyta</taxon>
        <taxon>Spermatophyta</taxon>
        <taxon>Magnoliopsida</taxon>
        <taxon>Liliopsida</taxon>
        <taxon>Poales</taxon>
        <taxon>Poaceae</taxon>
        <taxon>PACMAD clade</taxon>
        <taxon>Arundinoideae</taxon>
        <taxon>Arundineae</taxon>
        <taxon>Arundo</taxon>
    </lineage>
</organism>
<sequence>MTITIAWRRPFHGILYPCSRRSDAIWSRMSILGEKRWQGCSLAVLQQLRDLWNTLLPAKSTAGQLTE</sequence>